<proteinExistence type="predicted"/>
<sequence>MKTTDRIKQLASVDPLKQGKQQELFVGHPFSLDYNKANILVCDDDKERVKGIAQGTFLLAFYDNEETVEEAILLRALAPAKLPTDSAMISSMIEYY</sequence>
<gene>
    <name evidence="1" type="ORF">GCM10010984_03440</name>
    <name evidence="2" type="ORF">SAMN05443634_104149</name>
</gene>
<dbReference type="RefSeq" id="WP_221405189.1">
    <property type="nucleotide sequence ID" value="NZ_BMFL01000002.1"/>
</dbReference>
<evidence type="ECO:0000313" key="4">
    <source>
        <dbReference type="Proteomes" id="UP000650994"/>
    </source>
</evidence>
<reference evidence="3" key="3">
    <citation type="submission" date="2016-11" db="EMBL/GenBank/DDBJ databases">
        <authorList>
            <person name="Varghese N."/>
            <person name="Submissions S."/>
        </authorList>
    </citation>
    <scope>NUCLEOTIDE SEQUENCE [LARGE SCALE GENOMIC DNA]</scope>
    <source>
        <strain evidence="3">DSM 27989</strain>
    </source>
</reference>
<dbReference type="EMBL" id="FRBH01000004">
    <property type="protein sequence ID" value="SHK88302.1"/>
    <property type="molecule type" value="Genomic_DNA"/>
</dbReference>
<reference evidence="1" key="5">
    <citation type="submission" date="2024-05" db="EMBL/GenBank/DDBJ databases">
        <authorList>
            <person name="Sun Q."/>
            <person name="Zhou Y."/>
        </authorList>
    </citation>
    <scope>NUCLEOTIDE SEQUENCE</scope>
    <source>
        <strain evidence="1">CGMCC 1.12707</strain>
    </source>
</reference>
<evidence type="ECO:0000313" key="1">
    <source>
        <dbReference type="EMBL" id="GGE89097.1"/>
    </source>
</evidence>
<reference evidence="4" key="4">
    <citation type="journal article" date="2019" name="Int. J. Syst. Evol. Microbiol.">
        <title>The Global Catalogue of Microorganisms (GCM) 10K type strain sequencing project: providing services to taxonomists for standard genome sequencing and annotation.</title>
        <authorList>
            <consortium name="The Broad Institute Genomics Platform"/>
            <consortium name="The Broad Institute Genome Sequencing Center for Infectious Disease"/>
            <person name="Wu L."/>
            <person name="Ma J."/>
        </authorList>
    </citation>
    <scope>NUCLEOTIDE SEQUENCE [LARGE SCALE GENOMIC DNA]</scope>
    <source>
        <strain evidence="4">CGMCC 1.12707</strain>
    </source>
</reference>
<dbReference type="AlphaFoldDB" id="A0A1M6W3E5"/>
<reference evidence="1" key="1">
    <citation type="journal article" date="2014" name="Int. J. Syst. Evol. Microbiol.">
        <title>Complete genome of a new Firmicutes species belonging to the dominant human colonic microbiota ('Ruminococcus bicirculans') reveals two chromosomes and a selective capacity to utilize plant glucans.</title>
        <authorList>
            <consortium name="NISC Comparative Sequencing Program"/>
            <person name="Wegmann U."/>
            <person name="Louis P."/>
            <person name="Goesmann A."/>
            <person name="Henrissat B."/>
            <person name="Duncan S.H."/>
            <person name="Flint H.J."/>
        </authorList>
    </citation>
    <scope>NUCLEOTIDE SEQUENCE</scope>
    <source>
        <strain evidence="1">CGMCC 1.12707</strain>
    </source>
</reference>
<dbReference type="Proteomes" id="UP000650994">
    <property type="component" value="Unassembled WGS sequence"/>
</dbReference>
<organism evidence="2 3">
    <name type="scientific">Chishuiella changwenlii</name>
    <dbReference type="NCBI Taxonomy" id="1434701"/>
    <lineage>
        <taxon>Bacteria</taxon>
        <taxon>Pseudomonadati</taxon>
        <taxon>Bacteroidota</taxon>
        <taxon>Flavobacteriia</taxon>
        <taxon>Flavobacteriales</taxon>
        <taxon>Weeksellaceae</taxon>
        <taxon>Chishuiella</taxon>
    </lineage>
</organism>
<keyword evidence="4" id="KW-1185">Reference proteome</keyword>
<name>A0A1M6W3E5_9FLAO</name>
<reference evidence="2" key="2">
    <citation type="submission" date="2016-11" db="EMBL/GenBank/DDBJ databases">
        <authorList>
            <person name="Jaros S."/>
            <person name="Januszkiewicz K."/>
            <person name="Wedrychowicz H."/>
        </authorList>
    </citation>
    <scope>NUCLEOTIDE SEQUENCE [LARGE SCALE GENOMIC DNA]</scope>
    <source>
        <strain evidence="2">DSM 27989</strain>
    </source>
</reference>
<dbReference type="STRING" id="1434701.SAMN05443634_104149"/>
<evidence type="ECO:0000313" key="2">
    <source>
        <dbReference type="EMBL" id="SHK88302.1"/>
    </source>
</evidence>
<dbReference type="EMBL" id="BMFL01000002">
    <property type="protein sequence ID" value="GGE89097.1"/>
    <property type="molecule type" value="Genomic_DNA"/>
</dbReference>
<protein>
    <submittedName>
        <fullName evidence="2">Uncharacterized protein</fullName>
    </submittedName>
</protein>
<evidence type="ECO:0000313" key="3">
    <source>
        <dbReference type="Proteomes" id="UP000184120"/>
    </source>
</evidence>
<accession>A0A1M6W3E5</accession>
<dbReference type="Proteomes" id="UP000184120">
    <property type="component" value="Unassembled WGS sequence"/>
</dbReference>